<evidence type="ECO:0000313" key="2">
    <source>
        <dbReference type="Proteomes" id="UP001304895"/>
    </source>
</evidence>
<name>A0AAN6UKL2_9PEZI</name>
<sequence length="274" mass="30204">MTIQPDTEVPWSAWLDPDSSDAPLYCASCEDAKWCSFGCTQKGARRIQPVGADHTIILHHGSYDTHRQLCCADQAPRPLAGFDVADQRQALFFPMDQETPELVSVHYDPQRGSLVADNSPFRRFDALEHGGAMVSAPSCRLLDKDELKPNGWDVVHGFVLVSYLQSGPTPACLVNKSIAALGKPQQLKTWRGPVLVLAVSPNPEGKHCLVENLSYRDVSLAIHYFRSHSDNIGFPGTEFDEELFLTNTKMTDPCNSFIASAFGKLPPVVPIRTP</sequence>
<keyword evidence="2" id="KW-1185">Reference proteome</keyword>
<reference evidence="1" key="2">
    <citation type="submission" date="2023-05" db="EMBL/GenBank/DDBJ databases">
        <authorList>
            <consortium name="Lawrence Berkeley National Laboratory"/>
            <person name="Steindorff A."/>
            <person name="Hensen N."/>
            <person name="Bonometti L."/>
            <person name="Westerberg I."/>
            <person name="Brannstrom I.O."/>
            <person name="Guillou S."/>
            <person name="Cros-Aarteil S."/>
            <person name="Calhoun S."/>
            <person name="Haridas S."/>
            <person name="Kuo A."/>
            <person name="Mondo S."/>
            <person name="Pangilinan J."/>
            <person name="Riley R."/>
            <person name="Labutti K."/>
            <person name="Andreopoulos B."/>
            <person name="Lipzen A."/>
            <person name="Chen C."/>
            <person name="Yanf M."/>
            <person name="Daum C."/>
            <person name="Ng V."/>
            <person name="Clum A."/>
            <person name="Ohm R."/>
            <person name="Martin F."/>
            <person name="Silar P."/>
            <person name="Natvig D."/>
            <person name="Lalanne C."/>
            <person name="Gautier V."/>
            <person name="Ament-Velasquez S.L."/>
            <person name="Kruys A."/>
            <person name="Hutchinson M.I."/>
            <person name="Powell A.J."/>
            <person name="Barry K."/>
            <person name="Miller A.N."/>
            <person name="Grigoriev I.V."/>
            <person name="Debuchy R."/>
            <person name="Gladieux P."/>
            <person name="Thoren M.H."/>
            <person name="Johannesson H."/>
        </authorList>
    </citation>
    <scope>NUCLEOTIDE SEQUENCE</scope>
    <source>
        <strain evidence="1">CBS 123565</strain>
    </source>
</reference>
<reference evidence="1" key="1">
    <citation type="journal article" date="2023" name="Mol. Phylogenet. Evol.">
        <title>Genome-scale phylogeny and comparative genomics of the fungal order Sordariales.</title>
        <authorList>
            <person name="Hensen N."/>
            <person name="Bonometti L."/>
            <person name="Westerberg I."/>
            <person name="Brannstrom I.O."/>
            <person name="Guillou S."/>
            <person name="Cros-Aarteil S."/>
            <person name="Calhoun S."/>
            <person name="Haridas S."/>
            <person name="Kuo A."/>
            <person name="Mondo S."/>
            <person name="Pangilinan J."/>
            <person name="Riley R."/>
            <person name="LaButti K."/>
            <person name="Andreopoulos B."/>
            <person name="Lipzen A."/>
            <person name="Chen C."/>
            <person name="Yan M."/>
            <person name="Daum C."/>
            <person name="Ng V."/>
            <person name="Clum A."/>
            <person name="Steindorff A."/>
            <person name="Ohm R.A."/>
            <person name="Martin F."/>
            <person name="Silar P."/>
            <person name="Natvig D.O."/>
            <person name="Lalanne C."/>
            <person name="Gautier V."/>
            <person name="Ament-Velasquez S.L."/>
            <person name="Kruys A."/>
            <person name="Hutchinson M.I."/>
            <person name="Powell A.J."/>
            <person name="Barry K."/>
            <person name="Miller A.N."/>
            <person name="Grigoriev I.V."/>
            <person name="Debuchy R."/>
            <person name="Gladieux P."/>
            <person name="Hiltunen Thoren M."/>
            <person name="Johannesson H."/>
        </authorList>
    </citation>
    <scope>NUCLEOTIDE SEQUENCE</scope>
    <source>
        <strain evidence="1">CBS 123565</strain>
    </source>
</reference>
<protein>
    <submittedName>
        <fullName evidence="1">Uncharacterized protein</fullName>
    </submittedName>
</protein>
<feature type="non-terminal residue" evidence="1">
    <location>
        <position position="274"/>
    </location>
</feature>
<evidence type="ECO:0000313" key="1">
    <source>
        <dbReference type="EMBL" id="KAK4134474.1"/>
    </source>
</evidence>
<gene>
    <name evidence="1" type="ORF">BT67DRAFT_379847</name>
</gene>
<dbReference type="AlphaFoldDB" id="A0AAN6UKL2"/>
<accession>A0AAN6UKL2</accession>
<comment type="caution">
    <text evidence="1">The sequence shown here is derived from an EMBL/GenBank/DDBJ whole genome shotgun (WGS) entry which is preliminary data.</text>
</comment>
<proteinExistence type="predicted"/>
<organism evidence="1 2">
    <name type="scientific">Trichocladium antarcticum</name>
    <dbReference type="NCBI Taxonomy" id="1450529"/>
    <lineage>
        <taxon>Eukaryota</taxon>
        <taxon>Fungi</taxon>
        <taxon>Dikarya</taxon>
        <taxon>Ascomycota</taxon>
        <taxon>Pezizomycotina</taxon>
        <taxon>Sordariomycetes</taxon>
        <taxon>Sordariomycetidae</taxon>
        <taxon>Sordariales</taxon>
        <taxon>Chaetomiaceae</taxon>
        <taxon>Trichocladium</taxon>
    </lineage>
</organism>
<dbReference type="Proteomes" id="UP001304895">
    <property type="component" value="Unassembled WGS sequence"/>
</dbReference>
<dbReference type="EMBL" id="MU853408">
    <property type="protein sequence ID" value="KAK4134474.1"/>
    <property type="molecule type" value="Genomic_DNA"/>
</dbReference>